<evidence type="ECO:0000256" key="2">
    <source>
        <dbReference type="SAM" id="MobiDB-lite"/>
    </source>
</evidence>
<keyword evidence="3" id="KW-0732">Signal</keyword>
<dbReference type="Gene3D" id="1.10.530.10">
    <property type="match status" value="1"/>
</dbReference>
<feature type="compositionally biased region" description="Polar residues" evidence="2">
    <location>
        <begin position="69"/>
        <end position="85"/>
    </location>
</feature>
<proteinExistence type="inferred from homology"/>
<dbReference type="InterPro" id="IPR023346">
    <property type="entry name" value="Lysozyme-like_dom_sf"/>
</dbReference>
<reference evidence="6" key="1">
    <citation type="submission" date="2020-03" db="EMBL/GenBank/DDBJ databases">
        <title>Complete genome sequence of sulfur-oxidizing bacterium skT11.</title>
        <authorList>
            <person name="Kanda M."/>
            <person name="Kojima H."/>
            <person name="Fukui M."/>
        </authorList>
    </citation>
    <scope>NUCLEOTIDE SEQUENCE [LARGE SCALE GENOMIC DNA]</scope>
    <source>
        <strain evidence="6">skT11</strain>
    </source>
</reference>
<dbReference type="Pfam" id="PF01464">
    <property type="entry name" value="SLT"/>
    <property type="match status" value="1"/>
</dbReference>
<dbReference type="CDD" id="cd16894">
    <property type="entry name" value="MltD-like"/>
    <property type="match status" value="1"/>
</dbReference>
<protein>
    <recommendedName>
        <fullName evidence="4">LysM domain-containing protein</fullName>
    </recommendedName>
</protein>
<feature type="compositionally biased region" description="Low complexity" evidence="2">
    <location>
        <begin position="48"/>
        <end position="68"/>
    </location>
</feature>
<evidence type="ECO:0000256" key="3">
    <source>
        <dbReference type="SAM" id="SignalP"/>
    </source>
</evidence>
<dbReference type="InterPro" id="IPR036779">
    <property type="entry name" value="LysM_dom_sf"/>
</dbReference>
<dbReference type="PROSITE" id="PS00922">
    <property type="entry name" value="TRANSGLYCOSYLASE"/>
    <property type="match status" value="1"/>
</dbReference>
<dbReference type="AlphaFoldDB" id="A0A6F8VD87"/>
<dbReference type="GO" id="GO:0016020">
    <property type="term" value="C:membrane"/>
    <property type="evidence" value="ECO:0007669"/>
    <property type="project" value="InterPro"/>
</dbReference>
<feature type="signal peptide" evidence="3">
    <location>
        <begin position="1"/>
        <end position="24"/>
    </location>
</feature>
<dbReference type="PROSITE" id="PS51782">
    <property type="entry name" value="LYSM"/>
    <property type="match status" value="3"/>
</dbReference>
<dbReference type="InterPro" id="IPR000189">
    <property type="entry name" value="Transglyc_AS"/>
</dbReference>
<feature type="domain" description="LysM" evidence="4">
    <location>
        <begin position="462"/>
        <end position="505"/>
    </location>
</feature>
<dbReference type="InterPro" id="IPR018392">
    <property type="entry name" value="LysM"/>
</dbReference>
<comment type="similarity">
    <text evidence="1">Belongs to the transglycosylase Slt family.</text>
</comment>
<dbReference type="Gene3D" id="3.10.350.10">
    <property type="entry name" value="LysM domain"/>
    <property type="match status" value="3"/>
</dbReference>
<sequence length="593" mass="65011">MRLRAVSFFALSILCLFAANSANAWEAFPAADSWLLQRTQPTAERPSTLDSTTPDDTASTAVTDSNATRSVSKQPDSSSTESSGTLVVNLRSAEQINSSPASLKLPDFGSDNPDLWERIRAGFTLGDLDSPLVKEHEAWYAARPEYVGRMMERSQRYLFHIVEEVEKRGMPTEIALLPMIESAFNPKAYSTSHAAGIWQFIPSTGKHFGLNQNVLYDGRRDVLAATDAALDYLQKLYNMFGSWELALAAYNWGEGSVGRAIAKNQAAGEPTDYLSLRMPPETRNYVPKLIAVKNIIMNPTAYGLSLNSIPNSPYFASVKLKQHMDVALAARLAEVPLDEFVALNPAYNKPLVAGTGTGRPTLLLPVAKVNSFSLNLENYEHPLSSWQTYTPQHGEKLVAIAKRFGISLARLKELNAISGRTKLASTQTLLVPITRSGNAPSLAAHIPEAEPVFAPAAPSNKTIYTVAKGDTVLSIAKRHGISVAQLKMQNHLKSNRLARGQKLTVLASAKPEKVSISQAKQVREESVKGRRTVLAKASRAEKHSHYVVKRGDTVFSIARRFNVAVNDLQRWNKLSANYSLQPGNTLTVITRKS</sequence>
<evidence type="ECO:0000259" key="4">
    <source>
        <dbReference type="PROSITE" id="PS51782"/>
    </source>
</evidence>
<dbReference type="SUPFAM" id="SSF53955">
    <property type="entry name" value="Lysozyme-like"/>
    <property type="match status" value="1"/>
</dbReference>
<feature type="domain" description="LysM" evidence="4">
    <location>
        <begin position="544"/>
        <end position="588"/>
    </location>
</feature>
<name>A0A6F8VD87_9PROT</name>
<dbReference type="SUPFAM" id="SSF54106">
    <property type="entry name" value="LysM domain"/>
    <property type="match status" value="3"/>
</dbReference>
<evidence type="ECO:0000313" key="6">
    <source>
        <dbReference type="Proteomes" id="UP000502260"/>
    </source>
</evidence>
<evidence type="ECO:0000313" key="5">
    <source>
        <dbReference type="EMBL" id="BCB26725.1"/>
    </source>
</evidence>
<organism evidence="5 6">
    <name type="scientific">Sulfurimicrobium lacus</name>
    <dbReference type="NCBI Taxonomy" id="2715678"/>
    <lineage>
        <taxon>Bacteria</taxon>
        <taxon>Pseudomonadati</taxon>
        <taxon>Pseudomonadota</taxon>
        <taxon>Betaproteobacteria</taxon>
        <taxon>Nitrosomonadales</taxon>
        <taxon>Sulfuricellaceae</taxon>
        <taxon>Sulfurimicrobium</taxon>
    </lineage>
</organism>
<evidence type="ECO:0000256" key="1">
    <source>
        <dbReference type="ARBA" id="ARBA00007734"/>
    </source>
</evidence>
<dbReference type="GO" id="GO:0008933">
    <property type="term" value="F:peptidoglycan lytic transglycosylase activity"/>
    <property type="evidence" value="ECO:0007669"/>
    <property type="project" value="InterPro"/>
</dbReference>
<dbReference type="PANTHER" id="PTHR33734:SF22">
    <property type="entry name" value="MEMBRANE-BOUND LYTIC MUREIN TRANSGLYCOSYLASE D"/>
    <property type="match status" value="1"/>
</dbReference>
<dbReference type="GO" id="GO:0000270">
    <property type="term" value="P:peptidoglycan metabolic process"/>
    <property type="evidence" value="ECO:0007669"/>
    <property type="project" value="InterPro"/>
</dbReference>
<feature type="region of interest" description="Disordered" evidence="2">
    <location>
        <begin position="41"/>
        <end position="85"/>
    </location>
</feature>
<feature type="chain" id="PRO_5026136512" description="LysM domain-containing protein" evidence="3">
    <location>
        <begin position="25"/>
        <end position="593"/>
    </location>
</feature>
<feature type="domain" description="LysM" evidence="4">
    <location>
        <begin position="387"/>
        <end position="431"/>
    </location>
</feature>
<dbReference type="InterPro" id="IPR008258">
    <property type="entry name" value="Transglycosylase_SLT_dom_1"/>
</dbReference>
<dbReference type="CDD" id="cd00118">
    <property type="entry name" value="LysM"/>
    <property type="match status" value="3"/>
</dbReference>
<gene>
    <name evidence="5" type="ORF">SKTS_16110</name>
</gene>
<dbReference type="Proteomes" id="UP000502260">
    <property type="component" value="Chromosome"/>
</dbReference>
<keyword evidence="6" id="KW-1185">Reference proteome</keyword>
<dbReference type="Pfam" id="PF01476">
    <property type="entry name" value="LysM"/>
    <property type="match status" value="3"/>
</dbReference>
<dbReference type="EMBL" id="AP022853">
    <property type="protein sequence ID" value="BCB26725.1"/>
    <property type="molecule type" value="Genomic_DNA"/>
</dbReference>
<dbReference type="PANTHER" id="PTHR33734">
    <property type="entry name" value="LYSM DOMAIN-CONTAINING GPI-ANCHORED PROTEIN 2"/>
    <property type="match status" value="1"/>
</dbReference>
<accession>A0A6F8VD87</accession>
<dbReference type="KEGG" id="slac:SKTS_16110"/>
<dbReference type="SMART" id="SM00257">
    <property type="entry name" value="LysM"/>
    <property type="match status" value="3"/>
</dbReference>